<comment type="similarity">
    <text evidence="1">Belongs to the bacterial solute-binding protein 7 family.</text>
</comment>
<dbReference type="NCBIfam" id="NF037995">
    <property type="entry name" value="TRAP_S1"/>
    <property type="match status" value="1"/>
</dbReference>
<feature type="chain" id="PRO_5039681215" evidence="4">
    <location>
        <begin position="21"/>
        <end position="339"/>
    </location>
</feature>
<keyword evidence="2" id="KW-0813">Transport</keyword>
<gene>
    <name evidence="5" type="ORF">KCX82_20550</name>
</gene>
<organism evidence="5 6">
    <name type="scientific">Sinanaerobacter chloroacetimidivorans</name>
    <dbReference type="NCBI Taxonomy" id="2818044"/>
    <lineage>
        <taxon>Bacteria</taxon>
        <taxon>Bacillati</taxon>
        <taxon>Bacillota</taxon>
        <taxon>Clostridia</taxon>
        <taxon>Peptostreptococcales</taxon>
        <taxon>Anaerovoracaceae</taxon>
        <taxon>Sinanaerobacter</taxon>
    </lineage>
</organism>
<protein>
    <submittedName>
        <fullName evidence="5">TRAP transporter substrate-binding protein</fullName>
    </submittedName>
</protein>
<evidence type="ECO:0000313" key="5">
    <source>
        <dbReference type="EMBL" id="MBR0600265.1"/>
    </source>
</evidence>
<dbReference type="Proteomes" id="UP000675664">
    <property type="component" value="Unassembled WGS sequence"/>
</dbReference>
<dbReference type="PANTHER" id="PTHR33376">
    <property type="match status" value="1"/>
</dbReference>
<dbReference type="PANTHER" id="PTHR33376:SF7">
    <property type="entry name" value="C4-DICARBOXYLATE-BINDING PROTEIN DCTB"/>
    <property type="match status" value="1"/>
</dbReference>
<name>A0A8J8B5E7_9FIRM</name>
<accession>A0A8J8B5E7</accession>
<evidence type="ECO:0000256" key="2">
    <source>
        <dbReference type="ARBA" id="ARBA00022448"/>
    </source>
</evidence>
<dbReference type="Gene3D" id="3.40.190.170">
    <property type="entry name" value="Bacterial extracellular solute-binding protein, family 7"/>
    <property type="match status" value="1"/>
</dbReference>
<sequence>MKKILIILMCLVLCFGTMTACGGGGGDEQASADGSKPTVVRIASDETIDTPCSKATLVFKDLIEEKSGGRLTVEYFNDSAMGDEREIAESVQMGNLEMGIISACMFTTYSPDWAVTELPYVFMDRQKMYQYLDGDVGAFLKKSLMDASNIEALDFADGSFKILLNAKKPIKNVKDMKGLKIRCQENKTNMSIYKAWNGTAIPMGFSEIYTALQQGTIDGVDTSPLYQRSGKFYEVGKYYTMTNHQALIMVSVINEDFLASLPEDLQQIVRDCSREAYTVQERQIVQDAEKEAIDTMNSAGCTEYVMSDAELASFVDASKPVIEEYRPTVNPELLTMLGL</sequence>
<keyword evidence="6" id="KW-1185">Reference proteome</keyword>
<feature type="signal peptide" evidence="4">
    <location>
        <begin position="1"/>
        <end position="20"/>
    </location>
</feature>
<dbReference type="InterPro" id="IPR038404">
    <property type="entry name" value="TRAP_DctP_sf"/>
</dbReference>
<evidence type="ECO:0000313" key="6">
    <source>
        <dbReference type="Proteomes" id="UP000675664"/>
    </source>
</evidence>
<dbReference type="InterPro" id="IPR004682">
    <property type="entry name" value="TRAP_DctP"/>
</dbReference>
<proteinExistence type="inferred from homology"/>
<keyword evidence="3 4" id="KW-0732">Signal</keyword>
<comment type="caution">
    <text evidence="5">The sequence shown here is derived from an EMBL/GenBank/DDBJ whole genome shotgun (WGS) entry which is preliminary data.</text>
</comment>
<dbReference type="Pfam" id="PF03480">
    <property type="entry name" value="DctP"/>
    <property type="match status" value="1"/>
</dbReference>
<dbReference type="NCBIfam" id="TIGR00787">
    <property type="entry name" value="dctP"/>
    <property type="match status" value="1"/>
</dbReference>
<dbReference type="GO" id="GO:0055085">
    <property type="term" value="P:transmembrane transport"/>
    <property type="evidence" value="ECO:0007669"/>
    <property type="project" value="InterPro"/>
</dbReference>
<evidence type="ECO:0000256" key="1">
    <source>
        <dbReference type="ARBA" id="ARBA00009023"/>
    </source>
</evidence>
<reference evidence="5" key="1">
    <citation type="submission" date="2021-04" db="EMBL/GenBank/DDBJ databases">
        <title>Sinoanaerobacter chloroacetimidivorans sp. nov., an obligate anaerobic bacterium isolated from anaerobic sludge.</title>
        <authorList>
            <person name="Bao Y."/>
        </authorList>
    </citation>
    <scope>NUCLEOTIDE SEQUENCE</scope>
    <source>
        <strain evidence="5">BAD-6</strain>
    </source>
</reference>
<dbReference type="PIRSF" id="PIRSF006470">
    <property type="entry name" value="DctB"/>
    <property type="match status" value="1"/>
</dbReference>
<dbReference type="PROSITE" id="PS51257">
    <property type="entry name" value="PROKAR_LIPOPROTEIN"/>
    <property type="match status" value="1"/>
</dbReference>
<evidence type="ECO:0000256" key="4">
    <source>
        <dbReference type="SAM" id="SignalP"/>
    </source>
</evidence>
<dbReference type="AlphaFoldDB" id="A0A8J8B5E7"/>
<dbReference type="GO" id="GO:0030288">
    <property type="term" value="C:outer membrane-bounded periplasmic space"/>
    <property type="evidence" value="ECO:0007669"/>
    <property type="project" value="InterPro"/>
</dbReference>
<reference evidence="5" key="2">
    <citation type="submission" date="2021-04" db="EMBL/GenBank/DDBJ databases">
        <authorList>
            <person name="Liu J."/>
        </authorList>
    </citation>
    <scope>NUCLEOTIDE SEQUENCE</scope>
    <source>
        <strain evidence="5">BAD-6</strain>
    </source>
</reference>
<dbReference type="EMBL" id="JAGSND010000024">
    <property type="protein sequence ID" value="MBR0600265.1"/>
    <property type="molecule type" value="Genomic_DNA"/>
</dbReference>
<dbReference type="RefSeq" id="WP_227020380.1">
    <property type="nucleotide sequence ID" value="NZ_JAGSND010000024.1"/>
</dbReference>
<dbReference type="CDD" id="cd13603">
    <property type="entry name" value="PBP2_TRAP_Siap_TeaA_like"/>
    <property type="match status" value="1"/>
</dbReference>
<evidence type="ECO:0000256" key="3">
    <source>
        <dbReference type="ARBA" id="ARBA00022729"/>
    </source>
</evidence>
<dbReference type="InterPro" id="IPR018389">
    <property type="entry name" value="DctP_fam"/>
</dbReference>